<dbReference type="InterPro" id="IPR027383">
    <property type="entry name" value="Znf_put"/>
</dbReference>
<keyword evidence="3" id="KW-1133">Transmembrane helix</keyword>
<dbReference type="RefSeq" id="WP_358141561.1">
    <property type="nucleotide sequence ID" value="NZ_JBFALK010000033.1"/>
</dbReference>
<dbReference type="InterPro" id="IPR041916">
    <property type="entry name" value="Anti_sigma_zinc_sf"/>
</dbReference>
<keyword evidence="2" id="KW-0804">Transcription</keyword>
<comment type="caution">
    <text evidence="5">The sequence shown here is derived from an EMBL/GenBank/DDBJ whole genome shotgun (WGS) entry which is preliminary data.</text>
</comment>
<dbReference type="Pfam" id="PF13490">
    <property type="entry name" value="zf-HC2"/>
    <property type="match status" value="1"/>
</dbReference>
<feature type="transmembrane region" description="Helical" evidence="3">
    <location>
        <begin position="218"/>
        <end position="236"/>
    </location>
</feature>
<evidence type="ECO:0000256" key="2">
    <source>
        <dbReference type="ARBA" id="ARBA00023163"/>
    </source>
</evidence>
<feature type="transmembrane region" description="Helical" evidence="3">
    <location>
        <begin position="160"/>
        <end position="181"/>
    </location>
</feature>
<evidence type="ECO:0000313" key="6">
    <source>
        <dbReference type="Proteomes" id="UP001551675"/>
    </source>
</evidence>
<keyword evidence="3" id="KW-0812">Transmembrane</keyword>
<feature type="transmembrane region" description="Helical" evidence="3">
    <location>
        <begin position="94"/>
        <end position="111"/>
    </location>
</feature>
<dbReference type="Gene3D" id="1.10.10.1320">
    <property type="entry name" value="Anti-sigma factor, zinc-finger domain"/>
    <property type="match status" value="1"/>
</dbReference>
<evidence type="ECO:0000259" key="4">
    <source>
        <dbReference type="Pfam" id="PF13490"/>
    </source>
</evidence>
<evidence type="ECO:0000256" key="3">
    <source>
        <dbReference type="SAM" id="Phobius"/>
    </source>
</evidence>
<sequence>MNAWHMDGEMAVAYLDGEMGPTPAASVEAHLLACDRCRDLLAPHVPASRLDRVWAGVADAVDAPVPGPFERLLRAAGMRGHTARLLSAASSLRLPWIAASSLALFFAALASGETTRWGLLAYLTIAPILPVAGVALAFGPHGDPAREIGLAAPYSMFRLMLMRAALVLGTSSVLAFVTGWAVLDGGRAGEWRMAAWLLPSLALTGLTLALSSRFDPRHSGIAVGAVWLAGVVVTNLHEPNPVLFGAASQAGYAVVAVVSVALLVVRRREFS</sequence>
<evidence type="ECO:0000313" key="5">
    <source>
        <dbReference type="EMBL" id="MEV0974664.1"/>
    </source>
</evidence>
<feature type="transmembrane region" description="Helical" evidence="3">
    <location>
        <begin position="242"/>
        <end position="265"/>
    </location>
</feature>
<evidence type="ECO:0000256" key="1">
    <source>
        <dbReference type="ARBA" id="ARBA00023015"/>
    </source>
</evidence>
<proteinExistence type="predicted"/>
<name>A0ABV3GSR2_MICGL</name>
<feature type="domain" description="Putative zinc-finger" evidence="4">
    <location>
        <begin position="13"/>
        <end position="38"/>
    </location>
</feature>
<gene>
    <name evidence="5" type="ORF">AB0I59_39250</name>
</gene>
<accession>A0ABV3GSR2</accession>
<dbReference type="Proteomes" id="UP001551675">
    <property type="component" value="Unassembled WGS sequence"/>
</dbReference>
<organism evidence="5 6">
    <name type="scientific">Microtetraspora glauca</name>
    <dbReference type="NCBI Taxonomy" id="1996"/>
    <lineage>
        <taxon>Bacteria</taxon>
        <taxon>Bacillati</taxon>
        <taxon>Actinomycetota</taxon>
        <taxon>Actinomycetes</taxon>
        <taxon>Streptosporangiales</taxon>
        <taxon>Streptosporangiaceae</taxon>
        <taxon>Microtetraspora</taxon>
    </lineage>
</organism>
<reference evidence="5 6" key="1">
    <citation type="submission" date="2024-06" db="EMBL/GenBank/DDBJ databases">
        <title>The Natural Products Discovery Center: Release of the First 8490 Sequenced Strains for Exploring Actinobacteria Biosynthetic Diversity.</title>
        <authorList>
            <person name="Kalkreuter E."/>
            <person name="Kautsar S.A."/>
            <person name="Yang D."/>
            <person name="Bader C.D."/>
            <person name="Teijaro C.N."/>
            <person name="Fluegel L."/>
            <person name="Davis C.M."/>
            <person name="Simpson J.R."/>
            <person name="Lauterbach L."/>
            <person name="Steele A.D."/>
            <person name="Gui C."/>
            <person name="Meng S."/>
            <person name="Li G."/>
            <person name="Viehrig K."/>
            <person name="Ye F."/>
            <person name="Su P."/>
            <person name="Kiefer A.F."/>
            <person name="Nichols A."/>
            <person name="Cepeda A.J."/>
            <person name="Yan W."/>
            <person name="Fan B."/>
            <person name="Jiang Y."/>
            <person name="Adhikari A."/>
            <person name="Zheng C.-J."/>
            <person name="Schuster L."/>
            <person name="Cowan T.M."/>
            <person name="Smanski M.J."/>
            <person name="Chevrette M.G."/>
            <person name="De Carvalho L.P.S."/>
            <person name="Shen B."/>
        </authorList>
    </citation>
    <scope>NUCLEOTIDE SEQUENCE [LARGE SCALE GENOMIC DNA]</scope>
    <source>
        <strain evidence="5 6">NPDC050100</strain>
    </source>
</reference>
<feature type="transmembrane region" description="Helical" evidence="3">
    <location>
        <begin position="193"/>
        <end position="211"/>
    </location>
</feature>
<keyword evidence="6" id="KW-1185">Reference proteome</keyword>
<keyword evidence="3" id="KW-0472">Membrane</keyword>
<keyword evidence="1" id="KW-0805">Transcription regulation</keyword>
<feature type="transmembrane region" description="Helical" evidence="3">
    <location>
        <begin position="117"/>
        <end position="139"/>
    </location>
</feature>
<dbReference type="EMBL" id="JBFALK010000033">
    <property type="protein sequence ID" value="MEV0974664.1"/>
    <property type="molecule type" value="Genomic_DNA"/>
</dbReference>
<protein>
    <submittedName>
        <fullName evidence="5">Zf-HC2 domain-containing protein</fullName>
    </submittedName>
</protein>